<dbReference type="AlphaFoldDB" id="A0A372IN97"/>
<name>A0A372IN97_9BACT</name>
<gene>
    <name evidence="2" type="ORF">D0Y96_11585</name>
</gene>
<evidence type="ECO:0000259" key="1">
    <source>
        <dbReference type="PROSITE" id="PS51819"/>
    </source>
</evidence>
<dbReference type="Pfam" id="PF00903">
    <property type="entry name" value="Glyoxalase"/>
    <property type="match status" value="1"/>
</dbReference>
<dbReference type="RefSeq" id="WP_117300037.1">
    <property type="nucleotide sequence ID" value="NZ_QVQT02000004.1"/>
</dbReference>
<dbReference type="PROSITE" id="PS51819">
    <property type="entry name" value="VOC"/>
    <property type="match status" value="1"/>
</dbReference>
<dbReference type="PANTHER" id="PTHR33993">
    <property type="entry name" value="GLYOXALASE-RELATED"/>
    <property type="match status" value="1"/>
</dbReference>
<sequence>MTPTLGDGKICYVQIPASDIARSAEFYRQSFGWNIRQRGDGSTSFDDGVGQMSGVWTTKYPPADKPGLLIYIMVDDMDATLERVAAHGGEIVQPVGADAPEITALFRDPGGNVMGLYQEPTLRRP</sequence>
<proteinExistence type="predicted"/>
<dbReference type="PANTHER" id="PTHR33993:SF2">
    <property type="entry name" value="VOC DOMAIN-CONTAINING PROTEIN"/>
    <property type="match status" value="1"/>
</dbReference>
<dbReference type="EMBL" id="QVQT01000004">
    <property type="protein sequence ID" value="RFU16063.1"/>
    <property type="molecule type" value="Genomic_DNA"/>
</dbReference>
<dbReference type="InterPro" id="IPR052164">
    <property type="entry name" value="Anthracycline_SecMetBiosynth"/>
</dbReference>
<dbReference type="InterPro" id="IPR004360">
    <property type="entry name" value="Glyas_Fos-R_dOase_dom"/>
</dbReference>
<dbReference type="InterPro" id="IPR037523">
    <property type="entry name" value="VOC_core"/>
</dbReference>
<dbReference type="InterPro" id="IPR029068">
    <property type="entry name" value="Glyas_Bleomycin-R_OHBP_Dase"/>
</dbReference>
<protein>
    <submittedName>
        <fullName evidence="2">VOC family protein</fullName>
    </submittedName>
</protein>
<keyword evidence="3" id="KW-1185">Reference proteome</keyword>
<evidence type="ECO:0000313" key="2">
    <source>
        <dbReference type="EMBL" id="RFU16063.1"/>
    </source>
</evidence>
<evidence type="ECO:0000313" key="3">
    <source>
        <dbReference type="Proteomes" id="UP000264702"/>
    </source>
</evidence>
<reference evidence="2 3" key="1">
    <citation type="submission" date="2018-08" db="EMBL/GenBank/DDBJ databases">
        <title>Acidipila sp. 4G-K13, an acidobacterium isolated from forest soil.</title>
        <authorList>
            <person name="Gao Z.-H."/>
            <person name="Qiu L.-H."/>
        </authorList>
    </citation>
    <scope>NUCLEOTIDE SEQUENCE [LARGE SCALE GENOMIC DNA]</scope>
    <source>
        <strain evidence="2 3">4G-K13</strain>
    </source>
</reference>
<dbReference type="Proteomes" id="UP000264702">
    <property type="component" value="Unassembled WGS sequence"/>
</dbReference>
<organism evidence="2 3">
    <name type="scientific">Paracidobacterium acidisoli</name>
    <dbReference type="NCBI Taxonomy" id="2303751"/>
    <lineage>
        <taxon>Bacteria</taxon>
        <taxon>Pseudomonadati</taxon>
        <taxon>Acidobacteriota</taxon>
        <taxon>Terriglobia</taxon>
        <taxon>Terriglobales</taxon>
        <taxon>Acidobacteriaceae</taxon>
        <taxon>Paracidobacterium</taxon>
    </lineage>
</organism>
<dbReference type="SUPFAM" id="SSF54593">
    <property type="entry name" value="Glyoxalase/Bleomycin resistance protein/Dihydroxybiphenyl dioxygenase"/>
    <property type="match status" value="1"/>
</dbReference>
<feature type="domain" description="VOC" evidence="1">
    <location>
        <begin position="9"/>
        <end position="119"/>
    </location>
</feature>
<accession>A0A372IN97</accession>
<dbReference type="Gene3D" id="3.10.180.10">
    <property type="entry name" value="2,3-Dihydroxybiphenyl 1,2-Dioxygenase, domain 1"/>
    <property type="match status" value="1"/>
</dbReference>
<dbReference type="OrthoDB" id="9804235at2"/>
<dbReference type="CDD" id="cd07247">
    <property type="entry name" value="SgaA_N_like"/>
    <property type="match status" value="1"/>
</dbReference>
<comment type="caution">
    <text evidence="2">The sequence shown here is derived from an EMBL/GenBank/DDBJ whole genome shotgun (WGS) entry which is preliminary data.</text>
</comment>